<dbReference type="InterPro" id="IPR036291">
    <property type="entry name" value="NAD(P)-bd_dom_sf"/>
</dbReference>
<evidence type="ECO:0000259" key="5">
    <source>
        <dbReference type="Pfam" id="PF00389"/>
    </source>
</evidence>
<reference evidence="7" key="1">
    <citation type="submission" date="2022-06" db="EMBL/GenBank/DDBJ databases">
        <title>Sneathiella actinostolidae sp. nov., isolated from a sea anemonein the Western Pacific Ocean.</title>
        <authorList>
            <person name="Wei M.J."/>
        </authorList>
    </citation>
    <scope>NUCLEOTIDE SEQUENCE</scope>
    <source>
        <strain evidence="7">PHK-P5</strain>
    </source>
</reference>
<evidence type="ECO:0000259" key="6">
    <source>
        <dbReference type="Pfam" id="PF02826"/>
    </source>
</evidence>
<dbReference type="PANTHER" id="PTHR43761:SF1">
    <property type="entry name" value="D-ISOMER SPECIFIC 2-HYDROXYACID DEHYDROGENASE CATALYTIC DOMAIN-CONTAINING PROTEIN-RELATED"/>
    <property type="match status" value="1"/>
</dbReference>
<evidence type="ECO:0000256" key="4">
    <source>
        <dbReference type="RuleBase" id="RU003719"/>
    </source>
</evidence>
<evidence type="ECO:0000313" key="8">
    <source>
        <dbReference type="Proteomes" id="UP001056291"/>
    </source>
</evidence>
<evidence type="ECO:0000256" key="1">
    <source>
        <dbReference type="ARBA" id="ARBA00005854"/>
    </source>
</evidence>
<evidence type="ECO:0008006" key="9">
    <source>
        <dbReference type="Google" id="ProtNLM"/>
    </source>
</evidence>
<proteinExistence type="inferred from homology"/>
<evidence type="ECO:0000313" key="7">
    <source>
        <dbReference type="EMBL" id="USG61051.1"/>
    </source>
</evidence>
<gene>
    <name evidence="7" type="ORF">NBZ79_18000</name>
</gene>
<dbReference type="InterPro" id="IPR029753">
    <property type="entry name" value="D-isomer_DH_CS"/>
</dbReference>
<dbReference type="InterPro" id="IPR006139">
    <property type="entry name" value="D-isomer_2_OHA_DH_cat_dom"/>
</dbReference>
<dbReference type="PANTHER" id="PTHR43761">
    <property type="entry name" value="D-ISOMER SPECIFIC 2-HYDROXYACID DEHYDROGENASE FAMILY PROTEIN (AFU_ORTHOLOGUE AFUA_1G13630)"/>
    <property type="match status" value="1"/>
</dbReference>
<dbReference type="SUPFAM" id="SSF52283">
    <property type="entry name" value="Formate/glycerate dehydrogenase catalytic domain-like"/>
    <property type="match status" value="1"/>
</dbReference>
<name>A0ABY4W2J0_9PROT</name>
<dbReference type="SUPFAM" id="SSF51735">
    <property type="entry name" value="NAD(P)-binding Rossmann-fold domains"/>
    <property type="match status" value="1"/>
</dbReference>
<dbReference type="Gene3D" id="3.40.50.720">
    <property type="entry name" value="NAD(P)-binding Rossmann-like Domain"/>
    <property type="match status" value="2"/>
</dbReference>
<feature type="domain" description="D-isomer specific 2-hydroxyacid dehydrogenase catalytic" evidence="5">
    <location>
        <begin position="3"/>
        <end position="303"/>
    </location>
</feature>
<protein>
    <recommendedName>
        <fullName evidence="9">3-phosphoglycerate dehydrogenase</fullName>
    </recommendedName>
</protein>
<dbReference type="Pfam" id="PF00389">
    <property type="entry name" value="2-Hacid_dh"/>
    <property type="match status" value="1"/>
</dbReference>
<keyword evidence="8" id="KW-1185">Reference proteome</keyword>
<accession>A0ABY4W2J0</accession>
<comment type="similarity">
    <text evidence="1 4">Belongs to the D-isomer specific 2-hydroxyacid dehydrogenase family.</text>
</comment>
<evidence type="ECO:0000256" key="3">
    <source>
        <dbReference type="ARBA" id="ARBA00023027"/>
    </source>
</evidence>
<dbReference type="Proteomes" id="UP001056291">
    <property type="component" value="Chromosome"/>
</dbReference>
<dbReference type="PROSITE" id="PS00671">
    <property type="entry name" value="D_2_HYDROXYACID_DH_3"/>
    <property type="match status" value="1"/>
</dbReference>
<feature type="domain" description="D-isomer specific 2-hydroxyacid dehydrogenase NAD-binding" evidence="6">
    <location>
        <begin position="104"/>
        <end position="275"/>
    </location>
</feature>
<keyword evidence="3" id="KW-0520">NAD</keyword>
<dbReference type="InterPro" id="IPR050418">
    <property type="entry name" value="D-iso_2-hydroxyacid_DH_PdxB"/>
</dbReference>
<dbReference type="InterPro" id="IPR006140">
    <property type="entry name" value="D-isomer_DH_NAD-bd"/>
</dbReference>
<dbReference type="RefSeq" id="WP_251934038.1">
    <property type="nucleotide sequence ID" value="NZ_CP098747.1"/>
</dbReference>
<dbReference type="EMBL" id="CP098747">
    <property type="protein sequence ID" value="USG61051.1"/>
    <property type="molecule type" value="Genomic_DNA"/>
</dbReference>
<dbReference type="Pfam" id="PF02826">
    <property type="entry name" value="2-Hacid_dh_C"/>
    <property type="match status" value="1"/>
</dbReference>
<organism evidence="7 8">
    <name type="scientific">Sneathiella marina</name>
    <dbReference type="NCBI Taxonomy" id="2950108"/>
    <lineage>
        <taxon>Bacteria</taxon>
        <taxon>Pseudomonadati</taxon>
        <taxon>Pseudomonadota</taxon>
        <taxon>Alphaproteobacteria</taxon>
        <taxon>Sneathiellales</taxon>
        <taxon>Sneathiellaceae</taxon>
        <taxon>Sneathiella</taxon>
    </lineage>
</organism>
<keyword evidence="2 4" id="KW-0560">Oxidoreductase</keyword>
<sequence length="312" mass="33352">MTILMLETLDTAGMALLGEAGEVIHSPTPNAHDHSLPFDKVTAIITRGLGKLDRPLLEKCPNLKVIARCGAGLNNLDTVAAKAMNIPVVFAPGINATAVAEHVLMLIMMILRKGFRAVTEVKNSNWQYRNDMQSDDLCGKKVTLVGTGNIARKVAEYTSALSMETVMCGREGRGMQGLRDNLETHLATTDVLSLHIPADNDNDLFVDAILLNNLKPGAIVINTARGSLIDELAMVNALNDGHIAAYGADVMTTQPPPADNALINHPNTVVTPHAAALTKRTYQEMSIFTALNVVSILSGSTPDKLSIYHGAA</sequence>
<evidence type="ECO:0000256" key="2">
    <source>
        <dbReference type="ARBA" id="ARBA00023002"/>
    </source>
</evidence>